<comment type="caution">
    <text evidence="1">The sequence shown here is derived from an EMBL/GenBank/DDBJ whole genome shotgun (WGS) entry which is preliminary data.</text>
</comment>
<dbReference type="EMBL" id="LRQG01000222">
    <property type="protein sequence ID" value="KXA33440.1"/>
    <property type="molecule type" value="Genomic_DNA"/>
</dbReference>
<gene>
    <name evidence="1" type="ORF">HMPREF3226_02510</name>
</gene>
<keyword evidence="2" id="KW-1185">Reference proteome</keyword>
<name>A0A133PVV4_9BACT</name>
<dbReference type="STRING" id="28128.HMPREF3226_02510"/>
<organism evidence="1 2">
    <name type="scientific">Prevotella corporis</name>
    <dbReference type="NCBI Taxonomy" id="28128"/>
    <lineage>
        <taxon>Bacteria</taxon>
        <taxon>Pseudomonadati</taxon>
        <taxon>Bacteroidota</taxon>
        <taxon>Bacteroidia</taxon>
        <taxon>Bacteroidales</taxon>
        <taxon>Prevotellaceae</taxon>
        <taxon>Prevotella</taxon>
    </lineage>
</organism>
<evidence type="ECO:0000313" key="1">
    <source>
        <dbReference type="EMBL" id="KXA33440.1"/>
    </source>
</evidence>
<dbReference type="PATRIC" id="fig|28128.5.peg.2578"/>
<proteinExistence type="predicted"/>
<accession>A0A133PVV4</accession>
<reference evidence="2" key="1">
    <citation type="submission" date="2016-01" db="EMBL/GenBank/DDBJ databases">
        <authorList>
            <person name="Mitreva M."/>
            <person name="Pepin K.H."/>
            <person name="Mihindukulasuriya K.A."/>
            <person name="Fulton R."/>
            <person name="Fronick C."/>
            <person name="O'Laughlin M."/>
            <person name="Miner T."/>
            <person name="Herter B."/>
            <person name="Rosa B.A."/>
            <person name="Cordes M."/>
            <person name="Tomlinson C."/>
            <person name="Wollam A."/>
            <person name="Palsikar V.B."/>
            <person name="Mardis E.R."/>
            <person name="Wilson R.K."/>
        </authorList>
    </citation>
    <scope>NUCLEOTIDE SEQUENCE [LARGE SCALE GENOMIC DNA]</scope>
    <source>
        <strain evidence="2">MJR7716</strain>
    </source>
</reference>
<evidence type="ECO:0000313" key="2">
    <source>
        <dbReference type="Proteomes" id="UP000070533"/>
    </source>
</evidence>
<dbReference type="AlphaFoldDB" id="A0A133PVV4"/>
<protein>
    <submittedName>
        <fullName evidence="1">Uncharacterized protein</fullName>
    </submittedName>
</protein>
<sequence length="39" mass="4539">MGIRRRTLLLIILLLSNYQTNELQCCKSSKINPNYIDIS</sequence>
<dbReference type="Proteomes" id="UP000070533">
    <property type="component" value="Unassembled WGS sequence"/>
</dbReference>